<organism evidence="1 2">
    <name type="scientific">Colletotrichum zoysiae</name>
    <dbReference type="NCBI Taxonomy" id="1216348"/>
    <lineage>
        <taxon>Eukaryota</taxon>
        <taxon>Fungi</taxon>
        <taxon>Dikarya</taxon>
        <taxon>Ascomycota</taxon>
        <taxon>Pezizomycotina</taxon>
        <taxon>Sordariomycetes</taxon>
        <taxon>Hypocreomycetidae</taxon>
        <taxon>Glomerellales</taxon>
        <taxon>Glomerellaceae</taxon>
        <taxon>Colletotrichum</taxon>
        <taxon>Colletotrichum graminicola species complex</taxon>
    </lineage>
</organism>
<dbReference type="AlphaFoldDB" id="A0AAD9HL36"/>
<protein>
    <submittedName>
        <fullName evidence="1">Uncharacterized protein</fullName>
    </submittedName>
</protein>
<dbReference type="Proteomes" id="UP001232148">
    <property type="component" value="Unassembled WGS sequence"/>
</dbReference>
<sequence>MSSVCRSYSIRRAVSPRSGAFLSFFFFFFFFSKAALVGSSRTGAHGCAPRAMRMAPLLATAAAFTPVKLIFSTRETIGSRGGTCSAQCRASRCLSPYRPKTHCASGWGARGGGHFRVRMQAFDCRRASWLGGLLATSPR</sequence>
<accession>A0AAD9HL36</accession>
<evidence type="ECO:0000313" key="1">
    <source>
        <dbReference type="EMBL" id="KAK2030287.1"/>
    </source>
</evidence>
<keyword evidence="2" id="KW-1185">Reference proteome</keyword>
<evidence type="ECO:0000313" key="2">
    <source>
        <dbReference type="Proteomes" id="UP001232148"/>
    </source>
</evidence>
<name>A0AAD9HL36_9PEZI</name>
<dbReference type="EMBL" id="MU842853">
    <property type="protein sequence ID" value="KAK2030287.1"/>
    <property type="molecule type" value="Genomic_DNA"/>
</dbReference>
<comment type="caution">
    <text evidence="1">The sequence shown here is derived from an EMBL/GenBank/DDBJ whole genome shotgun (WGS) entry which is preliminary data.</text>
</comment>
<proteinExistence type="predicted"/>
<reference evidence="1" key="1">
    <citation type="submission" date="2021-06" db="EMBL/GenBank/DDBJ databases">
        <title>Comparative genomics, transcriptomics and evolutionary studies reveal genomic signatures of adaptation to plant cell wall in hemibiotrophic fungi.</title>
        <authorList>
            <consortium name="DOE Joint Genome Institute"/>
            <person name="Baroncelli R."/>
            <person name="Diaz J.F."/>
            <person name="Benocci T."/>
            <person name="Peng M."/>
            <person name="Battaglia E."/>
            <person name="Haridas S."/>
            <person name="Andreopoulos W."/>
            <person name="Labutti K."/>
            <person name="Pangilinan J."/>
            <person name="Floch G.L."/>
            <person name="Makela M.R."/>
            <person name="Henrissat B."/>
            <person name="Grigoriev I.V."/>
            <person name="Crouch J.A."/>
            <person name="De Vries R.P."/>
            <person name="Sukno S.A."/>
            <person name="Thon M.R."/>
        </authorList>
    </citation>
    <scope>NUCLEOTIDE SEQUENCE</scope>
    <source>
        <strain evidence="1">MAFF235873</strain>
    </source>
</reference>
<gene>
    <name evidence="1" type="ORF">LX32DRAFT_331491</name>
</gene>